<dbReference type="InterPro" id="IPR015032">
    <property type="entry name" value="ThsB__TIR-like_domain"/>
</dbReference>
<evidence type="ECO:0000313" key="2">
    <source>
        <dbReference type="EMBL" id="MFC5568839.1"/>
    </source>
</evidence>
<sequence>MRHAFFSFHYQRDIFRVNQIRSLPNIMGEAAAGFRDASLWEEAKRKGDTTIKGMIDRALHGTTVTVVCIGYETAGRRYIDYEINESLRRGNGVIGVRINHLIGHSKTSDPQGAVPQLLQRHALPVYTYQNTESLARWIEHAAMARSF</sequence>
<dbReference type="Pfam" id="PF08937">
    <property type="entry name" value="ThsB_TIR"/>
    <property type="match status" value="1"/>
</dbReference>
<keyword evidence="3" id="KW-1185">Reference proteome</keyword>
<dbReference type="InterPro" id="IPR036490">
    <property type="entry name" value="ThsB_TIR-like_sf"/>
</dbReference>
<dbReference type="Proteomes" id="UP001596036">
    <property type="component" value="Unassembled WGS sequence"/>
</dbReference>
<dbReference type="SUPFAM" id="SSF52206">
    <property type="entry name" value="Hypothetical protein MTH538"/>
    <property type="match status" value="1"/>
</dbReference>
<protein>
    <submittedName>
        <fullName evidence="2">TIR domain-containing protein</fullName>
    </submittedName>
</protein>
<name>A0ABW0SIS2_9GAMM</name>
<evidence type="ECO:0000313" key="3">
    <source>
        <dbReference type="Proteomes" id="UP001596036"/>
    </source>
</evidence>
<accession>A0ABW0SIS2</accession>
<feature type="domain" description="Thoeris protein ThsB TIR-like" evidence="1">
    <location>
        <begin position="5"/>
        <end position="99"/>
    </location>
</feature>
<dbReference type="RefSeq" id="WP_386752541.1">
    <property type="nucleotide sequence ID" value="NZ_JBHSNM010000001.1"/>
</dbReference>
<reference evidence="3" key="1">
    <citation type="journal article" date="2019" name="Int. J. Syst. Evol. Microbiol.">
        <title>The Global Catalogue of Microorganisms (GCM) 10K type strain sequencing project: providing services to taxonomists for standard genome sequencing and annotation.</title>
        <authorList>
            <consortium name="The Broad Institute Genomics Platform"/>
            <consortium name="The Broad Institute Genome Sequencing Center for Infectious Disease"/>
            <person name="Wu L."/>
            <person name="Ma J."/>
        </authorList>
    </citation>
    <scope>NUCLEOTIDE SEQUENCE [LARGE SCALE GENOMIC DNA]</scope>
    <source>
        <strain evidence="3">KACC 11407</strain>
    </source>
</reference>
<organism evidence="2 3">
    <name type="scientific">Lysobacter yangpyeongensis</name>
    <dbReference type="NCBI Taxonomy" id="346182"/>
    <lineage>
        <taxon>Bacteria</taxon>
        <taxon>Pseudomonadati</taxon>
        <taxon>Pseudomonadota</taxon>
        <taxon>Gammaproteobacteria</taxon>
        <taxon>Lysobacterales</taxon>
        <taxon>Lysobacteraceae</taxon>
        <taxon>Lysobacter</taxon>
    </lineage>
</organism>
<gene>
    <name evidence="2" type="ORF">ACFPN1_02010</name>
</gene>
<dbReference type="EMBL" id="JBHSNM010000001">
    <property type="protein sequence ID" value="MFC5568839.1"/>
    <property type="molecule type" value="Genomic_DNA"/>
</dbReference>
<comment type="caution">
    <text evidence="2">The sequence shown here is derived from an EMBL/GenBank/DDBJ whole genome shotgun (WGS) entry which is preliminary data.</text>
</comment>
<evidence type="ECO:0000259" key="1">
    <source>
        <dbReference type="Pfam" id="PF08937"/>
    </source>
</evidence>
<proteinExistence type="predicted"/>